<dbReference type="HOGENOM" id="CLU_2983721_0_0_5"/>
<evidence type="ECO:0000313" key="1">
    <source>
        <dbReference type="EMBL" id="EAQ01198.1"/>
    </source>
</evidence>
<dbReference type="Proteomes" id="UP000004318">
    <property type="component" value="Unassembled WGS sequence"/>
</dbReference>
<comment type="caution">
    <text evidence="1">The sequence shown here is derived from an EMBL/GenBank/DDBJ whole genome shotgun (WGS) entry which is preliminary data.</text>
</comment>
<keyword evidence="2" id="KW-1185">Reference proteome</keyword>
<organism evidence="1 2">
    <name type="scientific">Pseudooceanicola batsensis (strain ATCC BAA-863 / DSM 15984 / KCTC 12145 / HTCC2597)</name>
    <name type="common">Oceanicola batsensis</name>
    <dbReference type="NCBI Taxonomy" id="252305"/>
    <lineage>
        <taxon>Bacteria</taxon>
        <taxon>Pseudomonadati</taxon>
        <taxon>Pseudomonadota</taxon>
        <taxon>Alphaproteobacteria</taxon>
        <taxon>Rhodobacterales</taxon>
        <taxon>Paracoccaceae</taxon>
        <taxon>Pseudooceanicola</taxon>
    </lineage>
</organism>
<accession>A3U3V9</accession>
<protein>
    <submittedName>
        <fullName evidence="1">Uncharacterized protein</fullName>
    </submittedName>
</protein>
<feature type="non-terminal residue" evidence="1">
    <location>
        <position position="59"/>
    </location>
</feature>
<proteinExistence type="predicted"/>
<dbReference type="AlphaFoldDB" id="A3U3V9"/>
<evidence type="ECO:0000313" key="2">
    <source>
        <dbReference type="Proteomes" id="UP000004318"/>
    </source>
</evidence>
<dbReference type="EMBL" id="AAMO01000017">
    <property type="protein sequence ID" value="EAQ01198.1"/>
    <property type="molecule type" value="Genomic_DNA"/>
</dbReference>
<sequence>MPIPLAATQASAADVRMLQRKTPRNKFITNPQVQMLPGKMNARLKQFRGMGCRAGCSDL</sequence>
<reference evidence="1 2" key="1">
    <citation type="journal article" date="2010" name="J. Bacteriol.">
        <title>Genome sequences of Oceanicola granulosus HTCC2516(T) and Oceanicola batsensis HTCC2597(TDelta).</title>
        <authorList>
            <person name="Thrash J.C."/>
            <person name="Cho J.C."/>
            <person name="Vergin K.L."/>
            <person name="Giovannoni S.J."/>
        </authorList>
    </citation>
    <scope>NUCLEOTIDE SEQUENCE [LARGE SCALE GENOMIC DNA]</scope>
    <source>
        <strain evidence="2">ATCC BAA-863 / DSM 15984 / KCTC 12145 / HTCC2597</strain>
    </source>
</reference>
<name>A3U3V9_PSEBH</name>
<gene>
    <name evidence="1" type="ORF">OB2597_03879</name>
</gene>